<dbReference type="PIRSF" id="PIRSF000130">
    <property type="entry name" value="IMPDH"/>
    <property type="match status" value="1"/>
</dbReference>
<accession>A0AAX4HN48</accession>
<dbReference type="CDD" id="cd04601">
    <property type="entry name" value="CBS_pair_IMPDH"/>
    <property type="match status" value="1"/>
</dbReference>
<evidence type="ECO:0000256" key="6">
    <source>
        <dbReference type="ARBA" id="ARBA00022749"/>
    </source>
</evidence>
<dbReference type="SUPFAM" id="SSF54631">
    <property type="entry name" value="CBS-domain pair"/>
    <property type="match status" value="1"/>
</dbReference>
<proteinExistence type="inferred from homology"/>
<name>A0AAX4HN48_9BACT</name>
<feature type="binding site" description="in other chain" evidence="13 17">
    <location>
        <position position="304"/>
    </location>
    <ligand>
        <name>K(+)</name>
        <dbReference type="ChEBI" id="CHEBI:29103"/>
        <note>ligand shared between two tetrameric partners</note>
    </ligand>
</feature>
<keyword evidence="6 13" id="KW-0332">GMP biosynthesis</keyword>
<evidence type="ECO:0000256" key="20">
    <source>
        <dbReference type="RuleBase" id="RU003928"/>
    </source>
</evidence>
<comment type="activity regulation">
    <text evidence="13">Mycophenolic acid (MPA) is a non-competitive inhibitor that prevents formation of the closed enzyme conformation by binding to the same site as the amobile flap. In contrast, mizoribine monophosphate (MZP) is a competitive inhibitor that induces the closed conformation. MPA is a potent inhibitor of mammalian IMPDHs but a poor inhibitor of the bacterial enzymes. MZP is a more potent inhibitor of bacterial IMPDH.</text>
</comment>
<dbReference type="GO" id="GO:0006177">
    <property type="term" value="P:GMP biosynthetic process"/>
    <property type="evidence" value="ECO:0007669"/>
    <property type="project" value="UniProtKB-UniRule"/>
</dbReference>
<dbReference type="NCBIfam" id="TIGR01302">
    <property type="entry name" value="IMP_dehydrog"/>
    <property type="match status" value="1"/>
</dbReference>
<dbReference type="GO" id="GO:0006183">
    <property type="term" value="P:GTP biosynthetic process"/>
    <property type="evidence" value="ECO:0007669"/>
    <property type="project" value="TreeGrafter"/>
</dbReference>
<dbReference type="PANTHER" id="PTHR11911">
    <property type="entry name" value="INOSINE-5-MONOPHOSPHATE DEHYDROGENASE RELATED"/>
    <property type="match status" value="1"/>
</dbReference>
<dbReference type="Pfam" id="PF00478">
    <property type="entry name" value="IMPDH"/>
    <property type="match status" value="1"/>
</dbReference>
<dbReference type="InterPro" id="IPR015875">
    <property type="entry name" value="IMP_DH/GMP_Rdtase_CS"/>
</dbReference>
<dbReference type="EC" id="1.1.1.205" evidence="13 20"/>
<keyword evidence="5" id="KW-0677">Repeat</keyword>
<evidence type="ECO:0000256" key="10">
    <source>
        <dbReference type="ARBA" id="ARBA00023027"/>
    </source>
</evidence>
<dbReference type="EMBL" id="CP139487">
    <property type="protein sequence ID" value="WPU64592.1"/>
    <property type="molecule type" value="Genomic_DNA"/>
</dbReference>
<evidence type="ECO:0000256" key="9">
    <source>
        <dbReference type="ARBA" id="ARBA00023002"/>
    </source>
</evidence>
<dbReference type="Pfam" id="PF00571">
    <property type="entry name" value="CBS"/>
    <property type="match status" value="2"/>
</dbReference>
<dbReference type="InterPro" id="IPR046342">
    <property type="entry name" value="CBS_dom_sf"/>
</dbReference>
<feature type="domain" description="CBS" evidence="21">
    <location>
        <begin position="93"/>
        <end position="149"/>
    </location>
</feature>
<feature type="domain" description="CBS" evidence="21">
    <location>
        <begin position="153"/>
        <end position="210"/>
    </location>
</feature>
<evidence type="ECO:0000256" key="5">
    <source>
        <dbReference type="ARBA" id="ARBA00022737"/>
    </source>
</evidence>
<comment type="pathway">
    <text evidence="13 20">Purine metabolism; XMP biosynthesis via de novo pathway; XMP from IMP: step 1/1.</text>
</comment>
<evidence type="ECO:0000256" key="19">
    <source>
        <dbReference type="RuleBase" id="RU003927"/>
    </source>
</evidence>
<feature type="active site" description="Proton acceptor" evidence="13 14">
    <location>
        <position position="400"/>
    </location>
</feature>
<dbReference type="HAMAP" id="MF_01964">
    <property type="entry name" value="IMPDH"/>
    <property type="match status" value="1"/>
</dbReference>
<dbReference type="PROSITE" id="PS51371">
    <property type="entry name" value="CBS"/>
    <property type="match status" value="2"/>
</dbReference>
<dbReference type="RefSeq" id="WP_321393662.1">
    <property type="nucleotide sequence ID" value="NZ_CP139487.1"/>
</dbReference>
<keyword evidence="7 13" id="KW-0658">Purine biosynthesis</keyword>
<dbReference type="InterPro" id="IPR001093">
    <property type="entry name" value="IMP_DH_GMPRt"/>
</dbReference>
<evidence type="ECO:0000256" key="2">
    <source>
        <dbReference type="ARBA" id="ARBA00005502"/>
    </source>
</evidence>
<evidence type="ECO:0000256" key="18">
    <source>
        <dbReference type="PROSITE-ProRule" id="PRU00703"/>
    </source>
</evidence>
<feature type="binding site" evidence="13">
    <location>
        <position position="471"/>
    </location>
    <ligand>
        <name>K(+)</name>
        <dbReference type="ChEBI" id="CHEBI:29103"/>
        <note>ligand shared between two tetrameric partners</note>
    </ligand>
</feature>
<keyword evidence="23" id="KW-1185">Reference proteome</keyword>
<dbReference type="PROSITE" id="PS00487">
    <property type="entry name" value="IMP_DH_GMP_RED"/>
    <property type="match status" value="1"/>
</dbReference>
<dbReference type="Proteomes" id="UP001324634">
    <property type="component" value="Chromosome"/>
</dbReference>
<feature type="binding site" evidence="13">
    <location>
        <position position="470"/>
    </location>
    <ligand>
        <name>K(+)</name>
        <dbReference type="ChEBI" id="CHEBI:29103"/>
        <note>ligand shared between two tetrameric partners</note>
    </ligand>
</feature>
<evidence type="ECO:0000256" key="16">
    <source>
        <dbReference type="PIRSR" id="PIRSR000130-3"/>
    </source>
</evidence>
<feature type="binding site" evidence="13 15">
    <location>
        <position position="415"/>
    </location>
    <ligand>
        <name>IMP</name>
        <dbReference type="ChEBI" id="CHEBI:58053"/>
    </ligand>
</feature>
<dbReference type="CDD" id="cd00381">
    <property type="entry name" value="IMPDH"/>
    <property type="match status" value="1"/>
</dbReference>
<dbReference type="FunFam" id="3.20.20.70:FF:000003">
    <property type="entry name" value="GMP reductase"/>
    <property type="match status" value="1"/>
</dbReference>
<feature type="binding site" evidence="16">
    <location>
        <begin position="247"/>
        <end position="249"/>
    </location>
    <ligand>
        <name>NAD(+)</name>
        <dbReference type="ChEBI" id="CHEBI:57540"/>
    </ligand>
</feature>
<evidence type="ECO:0000256" key="8">
    <source>
        <dbReference type="ARBA" id="ARBA00022958"/>
    </source>
</evidence>
<comment type="caution">
    <text evidence="13">Lacks conserved residue(s) required for the propagation of feature annotation.</text>
</comment>
<dbReference type="Gene3D" id="3.20.20.70">
    <property type="entry name" value="Aldolase class I"/>
    <property type="match status" value="1"/>
</dbReference>
<evidence type="ECO:0000256" key="15">
    <source>
        <dbReference type="PIRSR" id="PIRSR000130-2"/>
    </source>
</evidence>
<dbReference type="SMART" id="SM01240">
    <property type="entry name" value="IMPDH"/>
    <property type="match status" value="1"/>
</dbReference>
<evidence type="ECO:0000256" key="3">
    <source>
        <dbReference type="ARBA" id="ARBA00011881"/>
    </source>
</evidence>
<evidence type="ECO:0000256" key="1">
    <source>
        <dbReference type="ARBA" id="ARBA00001958"/>
    </source>
</evidence>
<feature type="binding site" evidence="13 15">
    <location>
        <begin position="337"/>
        <end position="339"/>
    </location>
    <ligand>
        <name>IMP</name>
        <dbReference type="ChEBI" id="CHEBI:58053"/>
    </ligand>
</feature>
<evidence type="ECO:0000313" key="22">
    <source>
        <dbReference type="EMBL" id="WPU64592.1"/>
    </source>
</evidence>
<evidence type="ECO:0000256" key="7">
    <source>
        <dbReference type="ARBA" id="ARBA00022755"/>
    </source>
</evidence>
<evidence type="ECO:0000256" key="12">
    <source>
        <dbReference type="ARBA" id="ARBA00048028"/>
    </source>
</evidence>
<comment type="subunit">
    <text evidence="3 13">Homotetramer.</text>
</comment>
<comment type="function">
    <text evidence="13">Catalyzes the conversion of inosine 5'-phosphate (IMP) to xanthosine 5'-phosphate (XMP), the first committed and rate-limiting step in the de novo synthesis of guanine nucleotides, and therefore plays an important role in the regulation of cell growth.</text>
</comment>
<feature type="binding site" description="in other chain" evidence="13 17">
    <location>
        <position position="299"/>
    </location>
    <ligand>
        <name>K(+)</name>
        <dbReference type="ChEBI" id="CHEBI:29103"/>
        <note>ligand shared between two tetrameric partners</note>
    </ligand>
</feature>
<evidence type="ECO:0000256" key="4">
    <source>
        <dbReference type="ARBA" id="ARBA00022723"/>
    </source>
</evidence>
<organism evidence="22 23">
    <name type="scientific">Peredibacter starrii</name>
    <dbReference type="NCBI Taxonomy" id="28202"/>
    <lineage>
        <taxon>Bacteria</taxon>
        <taxon>Pseudomonadati</taxon>
        <taxon>Bdellovibrionota</taxon>
        <taxon>Bacteriovoracia</taxon>
        <taxon>Bacteriovoracales</taxon>
        <taxon>Bacteriovoracaceae</taxon>
        <taxon>Peredibacter</taxon>
    </lineage>
</organism>
<dbReference type="SUPFAM" id="SSF51412">
    <property type="entry name" value="Inosine monophosphate dehydrogenase (IMPDH)"/>
    <property type="match status" value="1"/>
</dbReference>
<gene>
    <name evidence="13 22" type="primary">guaB</name>
    <name evidence="22" type="ORF">SOO65_18010</name>
</gene>
<keyword evidence="8 13" id="KW-0630">Potassium</keyword>
<feature type="binding site" evidence="13 15">
    <location>
        <begin position="384"/>
        <end position="388"/>
    </location>
    <ligand>
        <name>IMP</name>
        <dbReference type="ChEBI" id="CHEBI:58053"/>
    </ligand>
</feature>
<dbReference type="InterPro" id="IPR000644">
    <property type="entry name" value="CBS_dom"/>
</dbReference>
<dbReference type="InterPro" id="IPR005990">
    <property type="entry name" value="IMP_DH"/>
</dbReference>
<evidence type="ECO:0000256" key="11">
    <source>
        <dbReference type="ARBA" id="ARBA00023122"/>
    </source>
</evidence>
<evidence type="ECO:0000259" key="21">
    <source>
        <dbReference type="PROSITE" id="PS51371"/>
    </source>
</evidence>
<feature type="binding site" evidence="13 15">
    <location>
        <position position="302"/>
    </location>
    <ligand>
        <name>IMP</name>
        <dbReference type="ChEBI" id="CHEBI:58053"/>
    </ligand>
</feature>
<dbReference type="GO" id="GO:0000166">
    <property type="term" value="F:nucleotide binding"/>
    <property type="evidence" value="ECO:0007669"/>
    <property type="project" value="UniProtKB-UniRule"/>
</dbReference>
<dbReference type="AlphaFoldDB" id="A0AAX4HN48"/>
<keyword evidence="10 13" id="KW-0520">NAD</keyword>
<feature type="binding site" evidence="13 15">
    <location>
        <begin position="360"/>
        <end position="361"/>
    </location>
    <ligand>
        <name>IMP</name>
        <dbReference type="ChEBI" id="CHEBI:58053"/>
    </ligand>
</feature>
<feature type="binding site" evidence="13 16">
    <location>
        <begin position="297"/>
        <end position="299"/>
    </location>
    <ligand>
        <name>NAD(+)</name>
        <dbReference type="ChEBI" id="CHEBI:57540"/>
    </ligand>
</feature>
<dbReference type="InterPro" id="IPR013785">
    <property type="entry name" value="Aldolase_TIM"/>
</dbReference>
<dbReference type="PANTHER" id="PTHR11911:SF111">
    <property type="entry name" value="INOSINE-5'-MONOPHOSPHATE DEHYDROGENASE"/>
    <property type="match status" value="1"/>
</dbReference>
<keyword evidence="11 18" id="KW-0129">CBS domain</keyword>
<keyword evidence="9 13" id="KW-0560">Oxidoreductase</keyword>
<keyword evidence="4 13" id="KW-0479">Metal-binding</keyword>
<feature type="binding site" description="in other chain" evidence="13 17">
    <location>
        <position position="301"/>
    </location>
    <ligand>
        <name>K(+)</name>
        <dbReference type="ChEBI" id="CHEBI:29103"/>
        <note>ligand shared between two tetrameric partners</note>
    </ligand>
</feature>
<reference evidence="22 23" key="1">
    <citation type="submission" date="2023-11" db="EMBL/GenBank/DDBJ databases">
        <title>Peredibacter starrii A3.12.</title>
        <authorList>
            <person name="Mitchell R.J."/>
        </authorList>
    </citation>
    <scope>NUCLEOTIDE SEQUENCE [LARGE SCALE GENOMIC DNA]</scope>
    <source>
        <strain evidence="22 23">A3.12</strain>
    </source>
</reference>
<evidence type="ECO:0000256" key="13">
    <source>
        <dbReference type="HAMAP-Rule" id="MF_01964"/>
    </source>
</evidence>
<sequence length="487" mass="52588">MFYTEDSALTYDDVLIVPNYSEVLPTEVELKTKFSKNITMNIPIVSSAMDTVTESRTAIVMAQEGGIGVIHKNMTPEEQAFEVEKVKKYESGMILDPFTVTPDQKISDLFDLMKKYKISGFPVVEKDKTLVGMITNRDLRFVSDTSKKVKDIMTSKNLVTAPEGTSFEKAKGILQNHRVEKLPVVNAEGKLRGLITIKDIEKTIAFPNANKDQFGRLRVAAACGVGEKELKRVETLIKAHVDAIVVDTAHGHSKGVIEMVKAIKKMNASVDVVAGNVATAKACEDLIAAGVDGIKVGIGPGSICTTRIIAGIGVPQMQAIFDCKPVCEKAGIPFIADGGIKYSGDIFKALAGGASTVMIGSLFAGTDEAPGEMVLYQGRAYKMYRGMGSLGAMEKGSKDRYGQSAVEEMSKLVPEGIEGQVPYRGSLSTNLFHLVGGVRSGMGYVGAPNMTELHKKAKFIKITAASLKESHPHDVIITKEAPNYRQV</sequence>
<dbReference type="KEGG" id="psti:SOO65_18010"/>
<feature type="active site" description="Thioimidate intermediate" evidence="13 14">
    <location>
        <position position="304"/>
    </location>
</feature>
<comment type="catalytic activity">
    <reaction evidence="12 13 20">
        <text>IMP + NAD(+) + H2O = XMP + NADH + H(+)</text>
        <dbReference type="Rhea" id="RHEA:11708"/>
        <dbReference type="ChEBI" id="CHEBI:15377"/>
        <dbReference type="ChEBI" id="CHEBI:15378"/>
        <dbReference type="ChEBI" id="CHEBI:57464"/>
        <dbReference type="ChEBI" id="CHEBI:57540"/>
        <dbReference type="ChEBI" id="CHEBI:57945"/>
        <dbReference type="ChEBI" id="CHEBI:58053"/>
        <dbReference type="EC" id="1.1.1.205"/>
    </reaction>
</comment>
<feature type="binding site" evidence="13">
    <location>
        <position position="247"/>
    </location>
    <ligand>
        <name>NAD(+)</name>
        <dbReference type="ChEBI" id="CHEBI:57540"/>
    </ligand>
</feature>
<evidence type="ECO:0000256" key="17">
    <source>
        <dbReference type="PIRSR" id="PIRSR000130-4"/>
    </source>
</evidence>
<dbReference type="SMART" id="SM00116">
    <property type="entry name" value="CBS"/>
    <property type="match status" value="2"/>
</dbReference>
<evidence type="ECO:0000256" key="14">
    <source>
        <dbReference type="PIRSR" id="PIRSR000130-1"/>
    </source>
</evidence>
<feature type="binding site" evidence="13">
    <location>
        <position position="469"/>
    </location>
    <ligand>
        <name>K(+)</name>
        <dbReference type="ChEBI" id="CHEBI:29103"/>
        <note>ligand shared between two tetrameric partners</note>
    </ligand>
</feature>
<protein>
    <recommendedName>
        <fullName evidence="13 20">Inosine-5'-monophosphate dehydrogenase</fullName>
        <shortName evidence="13">IMP dehydrogenase</shortName>
        <shortName evidence="13">IMPD</shortName>
        <shortName evidence="13">IMPDH</shortName>
        <ecNumber evidence="13 20">1.1.1.205</ecNumber>
    </recommendedName>
</protein>
<dbReference type="GO" id="GO:0003938">
    <property type="term" value="F:IMP dehydrogenase activity"/>
    <property type="evidence" value="ECO:0007669"/>
    <property type="project" value="UniProtKB-UniRule"/>
</dbReference>
<dbReference type="GO" id="GO:0046872">
    <property type="term" value="F:metal ion binding"/>
    <property type="evidence" value="ECO:0007669"/>
    <property type="project" value="UniProtKB-UniRule"/>
</dbReference>
<evidence type="ECO:0000313" key="23">
    <source>
        <dbReference type="Proteomes" id="UP001324634"/>
    </source>
</evidence>
<comment type="cofactor">
    <cofactor evidence="1 13">
        <name>K(+)</name>
        <dbReference type="ChEBI" id="CHEBI:29103"/>
    </cofactor>
</comment>
<comment type="similarity">
    <text evidence="2 13 19">Belongs to the IMPDH/GMPR family.</text>
</comment>